<evidence type="ECO:0000313" key="2">
    <source>
        <dbReference type="Proteomes" id="UP000218231"/>
    </source>
</evidence>
<name>A0A2A2LW44_9BILA</name>
<dbReference type="Proteomes" id="UP000218231">
    <property type="component" value="Unassembled WGS sequence"/>
</dbReference>
<dbReference type="AlphaFoldDB" id="A0A2A2LW44"/>
<reference evidence="1 2" key="1">
    <citation type="journal article" date="2017" name="Curr. Biol.">
        <title>Genome architecture and evolution of a unichromosomal asexual nematode.</title>
        <authorList>
            <person name="Fradin H."/>
            <person name="Zegar C."/>
            <person name="Gutwein M."/>
            <person name="Lucas J."/>
            <person name="Kovtun M."/>
            <person name="Corcoran D."/>
            <person name="Baugh L.R."/>
            <person name="Kiontke K."/>
            <person name="Gunsalus K."/>
            <person name="Fitch D.H."/>
            <person name="Piano F."/>
        </authorList>
    </citation>
    <scope>NUCLEOTIDE SEQUENCE [LARGE SCALE GENOMIC DNA]</scope>
    <source>
        <strain evidence="1">PF1309</strain>
    </source>
</reference>
<protein>
    <submittedName>
        <fullName evidence="1">Uncharacterized protein</fullName>
    </submittedName>
</protein>
<keyword evidence="2" id="KW-1185">Reference proteome</keyword>
<accession>A0A2A2LW44</accession>
<gene>
    <name evidence="1" type="ORF">WR25_06545</name>
</gene>
<dbReference type="SUPFAM" id="SSF48695">
    <property type="entry name" value="Multiheme cytochromes"/>
    <property type="match status" value="1"/>
</dbReference>
<comment type="caution">
    <text evidence="1">The sequence shown here is derived from an EMBL/GenBank/DDBJ whole genome shotgun (WGS) entry which is preliminary data.</text>
</comment>
<evidence type="ECO:0000313" key="1">
    <source>
        <dbReference type="EMBL" id="PAV90393.1"/>
    </source>
</evidence>
<organism evidence="1 2">
    <name type="scientific">Diploscapter pachys</name>
    <dbReference type="NCBI Taxonomy" id="2018661"/>
    <lineage>
        <taxon>Eukaryota</taxon>
        <taxon>Metazoa</taxon>
        <taxon>Ecdysozoa</taxon>
        <taxon>Nematoda</taxon>
        <taxon>Chromadorea</taxon>
        <taxon>Rhabditida</taxon>
        <taxon>Rhabditina</taxon>
        <taxon>Rhabditomorpha</taxon>
        <taxon>Rhabditoidea</taxon>
        <taxon>Rhabditidae</taxon>
        <taxon>Diploscapter</taxon>
    </lineage>
</organism>
<sequence length="145" mass="17222">MGNQVNRDFWDVHVEVTKKGDEMLTLFGQTIECFEKNTEPITCKQCHETLVAVPFARNYDAPSLRYIQVREHIVRKHMDFLRYECGLCHEFKTTDTGKVKEHHKENHQTRNDCKIVDNWTFEIDKEFCKQVRACFPTILKDVIEN</sequence>
<proteinExistence type="predicted"/>
<dbReference type="EMBL" id="LIAE01006377">
    <property type="protein sequence ID" value="PAV90393.1"/>
    <property type="molecule type" value="Genomic_DNA"/>
</dbReference>
<dbReference type="InterPro" id="IPR036280">
    <property type="entry name" value="Multihaem_cyt_sf"/>
</dbReference>